<dbReference type="STRING" id="1437608.GCA_000771645_02560"/>
<comment type="caution">
    <text evidence="1">The sequence shown here is derived from an EMBL/GenBank/DDBJ whole genome shotgun (WGS) entry which is preliminary data.</text>
</comment>
<proteinExistence type="predicted"/>
<evidence type="ECO:0008006" key="3">
    <source>
        <dbReference type="Google" id="ProtNLM"/>
    </source>
</evidence>
<keyword evidence="2" id="KW-1185">Reference proteome</keyword>
<dbReference type="RefSeq" id="WP_033493402.1">
    <property type="nucleotide sequence ID" value="NZ_JDUU01000009.1"/>
</dbReference>
<reference evidence="1 2" key="1">
    <citation type="submission" date="2014-03" db="EMBL/GenBank/DDBJ databases">
        <title>Genomics of Bifidobacteria.</title>
        <authorList>
            <person name="Ventura M."/>
            <person name="Milani C."/>
            <person name="Lugli G.A."/>
        </authorList>
    </citation>
    <scope>NUCLEOTIDE SEQUENCE [LARGE SCALE GENOMIC DNA]</scope>
    <source>
        <strain evidence="1 2">DSM 23969</strain>
    </source>
</reference>
<sequence length="64" mass="7143">MSAQISIAMHDQHKEEVVVCVIGDEGSCYSHLVNSEDLQQWIDELRLAQRRLGFSAPDSSKRGA</sequence>
<gene>
    <name evidence="1" type="ORF">BBIA_0298</name>
</gene>
<organism evidence="1 2">
    <name type="scientific">Bifidobacterium biavatii DSM 23969</name>
    <dbReference type="NCBI Taxonomy" id="1437608"/>
    <lineage>
        <taxon>Bacteria</taxon>
        <taxon>Bacillati</taxon>
        <taxon>Actinomycetota</taxon>
        <taxon>Actinomycetes</taxon>
        <taxon>Bifidobacteriales</taxon>
        <taxon>Bifidobacteriaceae</taxon>
        <taxon>Bifidobacterium</taxon>
    </lineage>
</organism>
<accession>A0A087A1G7</accession>
<dbReference type="AlphaFoldDB" id="A0A087A1G7"/>
<name>A0A087A1G7_9BIFI</name>
<evidence type="ECO:0000313" key="1">
    <source>
        <dbReference type="EMBL" id="KFI52617.1"/>
    </source>
</evidence>
<protein>
    <recommendedName>
        <fullName evidence="3">PH domain-containing protein</fullName>
    </recommendedName>
</protein>
<dbReference type="Proteomes" id="UP000029108">
    <property type="component" value="Unassembled WGS sequence"/>
</dbReference>
<evidence type="ECO:0000313" key="2">
    <source>
        <dbReference type="Proteomes" id="UP000029108"/>
    </source>
</evidence>
<dbReference type="EMBL" id="JGYN01000004">
    <property type="protein sequence ID" value="KFI52617.1"/>
    <property type="molecule type" value="Genomic_DNA"/>
</dbReference>
<dbReference type="OrthoDB" id="9913136at2"/>